<feature type="domain" description="Cell wall hydrolase SleB" evidence="2">
    <location>
        <begin position="126"/>
        <end position="234"/>
    </location>
</feature>
<sequence length="355" mass="37009">MAAAIAVPAMATPDDWQALNRTNTAPTHAMSPRAMPFETAGSSFPGSAFFYLEDTPAAPASTSGTGAQLLDLAGTGTSGSPGAAQMIGIRAAGPAAHAFLPAGSGIDKARALQCLASAVYYEAASETLGGQRAVAQVVLNRVAHPSYPNSICGVVYQGSERQTGCQFSFTCDGSLDRRPSTMAWARARNVAQDALSGEVYRPVGLATHYHTIWVSPYWAPSLDPVGIIGAHRFYRWRGNAGKLGAFRAAYLGSEPFAARSLRKTSDLARDIADPLALARAFDQARIAAEAVSYPAAASTLQAPEQRSSAIAPAQPYSAPTSNRTSGSAFAGDSLPAAGAVRPEYANSGRWKSKPK</sequence>
<dbReference type="Pfam" id="PF07486">
    <property type="entry name" value="Hydrolase_2"/>
    <property type="match status" value="1"/>
</dbReference>
<keyword evidence="4" id="KW-1185">Reference proteome</keyword>
<dbReference type="OrthoDB" id="9785345at2"/>
<reference evidence="3 4" key="1">
    <citation type="submission" date="2019-12" db="EMBL/GenBank/DDBJ databases">
        <title>Genomic-based taxomic classification of the family Erythrobacteraceae.</title>
        <authorList>
            <person name="Xu L."/>
        </authorList>
    </citation>
    <scope>NUCLEOTIDE SEQUENCE [LARGE SCALE GENOMIC DNA]</scope>
    <source>
        <strain evidence="3 4">KCTC 52259</strain>
    </source>
</reference>
<proteinExistence type="predicted"/>
<organism evidence="3 4">
    <name type="scientific">Allopontixanthobacter confluentis</name>
    <dbReference type="NCBI Taxonomy" id="1849021"/>
    <lineage>
        <taxon>Bacteria</taxon>
        <taxon>Pseudomonadati</taxon>
        <taxon>Pseudomonadota</taxon>
        <taxon>Alphaproteobacteria</taxon>
        <taxon>Sphingomonadales</taxon>
        <taxon>Erythrobacteraceae</taxon>
        <taxon>Allopontixanthobacter</taxon>
    </lineage>
</organism>
<dbReference type="Proteomes" id="UP000473531">
    <property type="component" value="Unassembled WGS sequence"/>
</dbReference>
<dbReference type="InterPro" id="IPR042047">
    <property type="entry name" value="SleB_dom1"/>
</dbReference>
<keyword evidence="3" id="KW-0378">Hydrolase</keyword>
<evidence type="ECO:0000313" key="4">
    <source>
        <dbReference type="Proteomes" id="UP000473531"/>
    </source>
</evidence>
<gene>
    <name evidence="3" type="ORF">GRI44_06635</name>
</gene>
<dbReference type="AlphaFoldDB" id="A0A6L7GG41"/>
<accession>A0A6L7GG41</accession>
<dbReference type="InterPro" id="IPR011105">
    <property type="entry name" value="Cell_wall_hydrolase_SleB"/>
</dbReference>
<comment type="caution">
    <text evidence="3">The sequence shown here is derived from an EMBL/GenBank/DDBJ whole genome shotgun (WGS) entry which is preliminary data.</text>
</comment>
<dbReference type="EMBL" id="WTYU01000001">
    <property type="protein sequence ID" value="MXP14426.1"/>
    <property type="molecule type" value="Genomic_DNA"/>
</dbReference>
<evidence type="ECO:0000256" key="1">
    <source>
        <dbReference type="SAM" id="MobiDB-lite"/>
    </source>
</evidence>
<feature type="region of interest" description="Disordered" evidence="1">
    <location>
        <begin position="304"/>
        <end position="334"/>
    </location>
</feature>
<name>A0A6L7GG41_9SPHN</name>
<dbReference type="GO" id="GO:0016787">
    <property type="term" value="F:hydrolase activity"/>
    <property type="evidence" value="ECO:0007669"/>
    <property type="project" value="UniProtKB-KW"/>
</dbReference>
<dbReference type="Gene3D" id="1.10.10.2520">
    <property type="entry name" value="Cell wall hydrolase SleB, domain 1"/>
    <property type="match status" value="1"/>
</dbReference>
<evidence type="ECO:0000313" key="3">
    <source>
        <dbReference type="EMBL" id="MXP14426.1"/>
    </source>
</evidence>
<feature type="compositionally biased region" description="Polar residues" evidence="1">
    <location>
        <begin position="317"/>
        <end position="327"/>
    </location>
</feature>
<protein>
    <submittedName>
        <fullName evidence="3">Cell wall hydrolase</fullName>
    </submittedName>
</protein>
<evidence type="ECO:0000259" key="2">
    <source>
        <dbReference type="Pfam" id="PF07486"/>
    </source>
</evidence>